<dbReference type="InterPro" id="IPR011006">
    <property type="entry name" value="CheY-like_superfamily"/>
</dbReference>
<dbReference type="EMBL" id="CP030139">
    <property type="protein sequence ID" value="AZB72913.1"/>
    <property type="molecule type" value="Genomic_DNA"/>
</dbReference>
<keyword evidence="3" id="KW-0472">Membrane</keyword>
<evidence type="ECO:0000256" key="3">
    <source>
        <dbReference type="SAM" id="Phobius"/>
    </source>
</evidence>
<reference evidence="5 6" key="1">
    <citation type="journal article" date="2018" name="Sci. Rep.">
        <title>Genome Features and Biochemical Characteristics of a Robust, Fast Growing and Naturally Transformable Cyanobacterium Synechococcus elongatus PCC 11801 Isolated from India.</title>
        <authorList>
            <person name="Jaiswal D."/>
            <person name="Sengupta A."/>
            <person name="Sohoni S."/>
            <person name="Sengupta S."/>
            <person name="Phadnavis A.G."/>
            <person name="Pakrasi H.B."/>
            <person name="Wangikar P.P."/>
        </authorList>
    </citation>
    <scope>NUCLEOTIDE SEQUENCE [LARGE SCALE GENOMIC DNA]</scope>
    <source>
        <strain evidence="5 6">PCC 11801</strain>
    </source>
</reference>
<evidence type="ECO:0000313" key="6">
    <source>
        <dbReference type="Proteomes" id="UP000267249"/>
    </source>
</evidence>
<organism evidence="5 6">
    <name type="scientific">Synechococcus elongatus PCC 11801</name>
    <dbReference type="NCBI Taxonomy" id="2219813"/>
    <lineage>
        <taxon>Bacteria</taxon>
        <taxon>Bacillati</taxon>
        <taxon>Cyanobacteriota</taxon>
        <taxon>Cyanophyceae</taxon>
        <taxon>Synechococcales</taxon>
        <taxon>Synechococcaceae</taxon>
        <taxon>Synechococcus</taxon>
    </lineage>
</organism>
<evidence type="ECO:0000256" key="2">
    <source>
        <dbReference type="PROSITE-ProRule" id="PRU00169"/>
    </source>
</evidence>
<dbReference type="AlphaFoldDB" id="A0AAN1QPB9"/>
<dbReference type="SMART" id="SM00448">
    <property type="entry name" value="REC"/>
    <property type="match status" value="1"/>
</dbReference>
<dbReference type="InterPro" id="IPR050595">
    <property type="entry name" value="Bact_response_regulator"/>
</dbReference>
<protein>
    <submittedName>
        <fullName evidence="5">Response regulator</fullName>
    </submittedName>
</protein>
<dbReference type="Gene3D" id="3.40.50.2300">
    <property type="match status" value="1"/>
</dbReference>
<evidence type="ECO:0000259" key="4">
    <source>
        <dbReference type="PROSITE" id="PS50110"/>
    </source>
</evidence>
<dbReference type="GO" id="GO:0000160">
    <property type="term" value="P:phosphorelay signal transduction system"/>
    <property type="evidence" value="ECO:0007669"/>
    <property type="project" value="InterPro"/>
</dbReference>
<dbReference type="PANTHER" id="PTHR44591">
    <property type="entry name" value="STRESS RESPONSE REGULATOR PROTEIN 1"/>
    <property type="match status" value="1"/>
</dbReference>
<gene>
    <name evidence="5" type="ORF">DOP62_09445</name>
</gene>
<sequence length="135" mass="14678">MATLLLVEDDPTNARVLAKILEKRGGYSVQHCEDVATILSVCASGAIALVLLDISLAHSTYQGRQLNGIEIAQLLRQNPQTAQLPIVLLTAHAMIGDRDQFLQASQADAYIVKPVIDYDAFLQLIQQLQAAPRSV</sequence>
<dbReference type="PANTHER" id="PTHR44591:SF23">
    <property type="entry name" value="CHEY SUBFAMILY"/>
    <property type="match status" value="1"/>
</dbReference>
<dbReference type="InterPro" id="IPR001789">
    <property type="entry name" value="Sig_transdc_resp-reg_receiver"/>
</dbReference>
<feature type="modified residue" description="4-aspartylphosphate" evidence="2">
    <location>
        <position position="53"/>
    </location>
</feature>
<dbReference type="RefSeq" id="WP_208673247.1">
    <property type="nucleotide sequence ID" value="NZ_CP030139.2"/>
</dbReference>
<name>A0AAN1QPB9_SYNEL</name>
<feature type="domain" description="Response regulatory" evidence="4">
    <location>
        <begin position="3"/>
        <end position="128"/>
    </location>
</feature>
<evidence type="ECO:0000313" key="5">
    <source>
        <dbReference type="EMBL" id="AZB72913.1"/>
    </source>
</evidence>
<keyword evidence="1 2" id="KW-0597">Phosphoprotein</keyword>
<dbReference type="PROSITE" id="PS50110">
    <property type="entry name" value="RESPONSE_REGULATORY"/>
    <property type="match status" value="1"/>
</dbReference>
<dbReference type="Proteomes" id="UP000267249">
    <property type="component" value="Chromosome"/>
</dbReference>
<keyword evidence="3" id="KW-0812">Transmembrane</keyword>
<feature type="transmembrane region" description="Helical" evidence="3">
    <location>
        <begin position="35"/>
        <end position="56"/>
    </location>
</feature>
<keyword evidence="3" id="KW-1133">Transmembrane helix</keyword>
<evidence type="ECO:0000256" key="1">
    <source>
        <dbReference type="ARBA" id="ARBA00022553"/>
    </source>
</evidence>
<dbReference type="SUPFAM" id="SSF52172">
    <property type="entry name" value="CheY-like"/>
    <property type="match status" value="1"/>
</dbReference>
<accession>A0AAN1QPB9</accession>
<dbReference type="Pfam" id="PF00072">
    <property type="entry name" value="Response_reg"/>
    <property type="match status" value="1"/>
</dbReference>
<proteinExistence type="predicted"/>